<comment type="caution">
    <text evidence="1">The sequence shown here is derived from an EMBL/GenBank/DDBJ whole genome shotgun (WGS) entry which is preliminary data.</text>
</comment>
<protein>
    <recommendedName>
        <fullName evidence="2">Siphovirus Gp157 family protein</fullName>
    </recommendedName>
</protein>
<dbReference type="AlphaFoldDB" id="A0A0F9SMY2"/>
<accession>A0A0F9SMY2</accession>
<reference evidence="1" key="1">
    <citation type="journal article" date="2015" name="Nature">
        <title>Complex archaea that bridge the gap between prokaryotes and eukaryotes.</title>
        <authorList>
            <person name="Spang A."/>
            <person name="Saw J.H."/>
            <person name="Jorgensen S.L."/>
            <person name="Zaremba-Niedzwiedzka K."/>
            <person name="Martijn J."/>
            <person name="Lind A.E."/>
            <person name="van Eijk R."/>
            <person name="Schleper C."/>
            <person name="Guy L."/>
            <person name="Ettema T.J."/>
        </authorList>
    </citation>
    <scope>NUCLEOTIDE SEQUENCE</scope>
</reference>
<dbReference type="Pfam" id="PF05565">
    <property type="entry name" value="Sipho_Gp157"/>
    <property type="match status" value="1"/>
</dbReference>
<evidence type="ECO:0000313" key="1">
    <source>
        <dbReference type="EMBL" id="KKN30678.1"/>
    </source>
</evidence>
<name>A0A0F9SMY2_9ZZZZ</name>
<organism evidence="1">
    <name type="scientific">marine sediment metagenome</name>
    <dbReference type="NCBI Taxonomy" id="412755"/>
    <lineage>
        <taxon>unclassified sequences</taxon>
        <taxon>metagenomes</taxon>
        <taxon>ecological metagenomes</taxon>
    </lineage>
</organism>
<evidence type="ECO:0008006" key="2">
    <source>
        <dbReference type="Google" id="ProtNLM"/>
    </source>
</evidence>
<dbReference type="InterPro" id="IPR008840">
    <property type="entry name" value="Sipho_Gp157"/>
</dbReference>
<gene>
    <name evidence="1" type="ORF">LCGC14_0831870</name>
</gene>
<dbReference type="EMBL" id="LAZR01002389">
    <property type="protein sequence ID" value="KKN30678.1"/>
    <property type="molecule type" value="Genomic_DNA"/>
</dbReference>
<proteinExistence type="predicted"/>
<sequence length="163" mass="18606">MNLFDIDDEIAAFFDRAIDPETGEILDGTALDEIERLKSQREQTLFGCAALIKNNNADIESLKEHKRGIDSKIKALTNRVDSVRKYMGYNFKKDEKFKNEFHTIYTMKNSTLIVLAKPEDLPVEYQRILPVETKKKELKADIISGEYSGTGAKIERGFTVAIR</sequence>